<sequence length="158" mass="17952">MERAVRSILDNRFHLPFLRFLTFASGNPSISTCLLSCESLRRIRRIPMRSHFVPGDTIKLGQGFEDMEVLLQGQTPYEAKALENQPSYEKKVLEINLPVRDRLTFPKILKSDGRHIALTLLLPKKRADGRGMDDGPDQDPMIPSSWAIVVPGLLSQRR</sequence>
<keyword evidence="2" id="KW-1185">Reference proteome</keyword>
<proteinExistence type="predicted"/>
<evidence type="ECO:0000313" key="2">
    <source>
        <dbReference type="Proteomes" id="UP000233837"/>
    </source>
</evidence>
<dbReference type="EMBL" id="KZ503289">
    <property type="protein sequence ID" value="PKU66241.1"/>
    <property type="molecule type" value="Genomic_DNA"/>
</dbReference>
<evidence type="ECO:0000313" key="1">
    <source>
        <dbReference type="EMBL" id="PKU66241.1"/>
    </source>
</evidence>
<reference evidence="1 2" key="1">
    <citation type="journal article" date="2016" name="Sci. Rep.">
        <title>The Dendrobium catenatum Lindl. genome sequence provides insights into polysaccharide synthase, floral development and adaptive evolution.</title>
        <authorList>
            <person name="Zhang G.Q."/>
            <person name="Xu Q."/>
            <person name="Bian C."/>
            <person name="Tsai W.C."/>
            <person name="Yeh C.M."/>
            <person name="Liu K.W."/>
            <person name="Yoshida K."/>
            <person name="Zhang L.S."/>
            <person name="Chang S.B."/>
            <person name="Chen F."/>
            <person name="Shi Y."/>
            <person name="Su Y.Y."/>
            <person name="Zhang Y.Q."/>
            <person name="Chen L.J."/>
            <person name="Yin Y."/>
            <person name="Lin M."/>
            <person name="Huang H."/>
            <person name="Deng H."/>
            <person name="Wang Z.W."/>
            <person name="Zhu S.L."/>
            <person name="Zhao X."/>
            <person name="Deng C."/>
            <person name="Niu S.C."/>
            <person name="Huang J."/>
            <person name="Wang M."/>
            <person name="Liu G.H."/>
            <person name="Yang H.J."/>
            <person name="Xiao X.J."/>
            <person name="Hsiao Y.Y."/>
            <person name="Wu W.L."/>
            <person name="Chen Y.Y."/>
            <person name="Mitsuda N."/>
            <person name="Ohme-Takagi M."/>
            <person name="Luo Y.B."/>
            <person name="Van de Peer Y."/>
            <person name="Liu Z.J."/>
        </authorList>
    </citation>
    <scope>NUCLEOTIDE SEQUENCE [LARGE SCALE GENOMIC DNA]</scope>
    <source>
        <tissue evidence="1">The whole plant</tissue>
    </source>
</reference>
<protein>
    <submittedName>
        <fullName evidence="1">Uncharacterized protein</fullName>
    </submittedName>
</protein>
<name>A0A2I0VS57_9ASPA</name>
<organism evidence="1 2">
    <name type="scientific">Dendrobium catenatum</name>
    <dbReference type="NCBI Taxonomy" id="906689"/>
    <lineage>
        <taxon>Eukaryota</taxon>
        <taxon>Viridiplantae</taxon>
        <taxon>Streptophyta</taxon>
        <taxon>Embryophyta</taxon>
        <taxon>Tracheophyta</taxon>
        <taxon>Spermatophyta</taxon>
        <taxon>Magnoliopsida</taxon>
        <taxon>Liliopsida</taxon>
        <taxon>Asparagales</taxon>
        <taxon>Orchidaceae</taxon>
        <taxon>Epidendroideae</taxon>
        <taxon>Malaxideae</taxon>
        <taxon>Dendrobiinae</taxon>
        <taxon>Dendrobium</taxon>
    </lineage>
</organism>
<accession>A0A2I0VS57</accession>
<dbReference type="Proteomes" id="UP000233837">
    <property type="component" value="Unassembled WGS sequence"/>
</dbReference>
<gene>
    <name evidence="1" type="ORF">MA16_Dca014091</name>
</gene>
<reference evidence="1 2" key="2">
    <citation type="journal article" date="2017" name="Nature">
        <title>The Apostasia genome and the evolution of orchids.</title>
        <authorList>
            <person name="Zhang G.Q."/>
            <person name="Liu K.W."/>
            <person name="Li Z."/>
            <person name="Lohaus R."/>
            <person name="Hsiao Y.Y."/>
            <person name="Niu S.C."/>
            <person name="Wang J.Y."/>
            <person name="Lin Y.C."/>
            <person name="Xu Q."/>
            <person name="Chen L.J."/>
            <person name="Yoshida K."/>
            <person name="Fujiwara S."/>
            <person name="Wang Z.W."/>
            <person name="Zhang Y.Q."/>
            <person name="Mitsuda N."/>
            <person name="Wang M."/>
            <person name="Liu G.H."/>
            <person name="Pecoraro L."/>
            <person name="Huang H.X."/>
            <person name="Xiao X.J."/>
            <person name="Lin M."/>
            <person name="Wu X.Y."/>
            <person name="Wu W.L."/>
            <person name="Chen Y.Y."/>
            <person name="Chang S.B."/>
            <person name="Sakamoto S."/>
            <person name="Ohme-Takagi M."/>
            <person name="Yagi M."/>
            <person name="Zeng S.J."/>
            <person name="Shen C.Y."/>
            <person name="Yeh C.M."/>
            <person name="Luo Y.B."/>
            <person name="Tsai W.C."/>
            <person name="Van de Peer Y."/>
            <person name="Liu Z.J."/>
        </authorList>
    </citation>
    <scope>NUCLEOTIDE SEQUENCE [LARGE SCALE GENOMIC DNA]</scope>
    <source>
        <tissue evidence="1">The whole plant</tissue>
    </source>
</reference>
<dbReference type="AlphaFoldDB" id="A0A2I0VS57"/>